<dbReference type="EMBL" id="CM037625">
    <property type="protein sequence ID" value="KAH7997828.1"/>
    <property type="molecule type" value="Genomic_DNA"/>
</dbReference>
<proteinExistence type="predicted"/>
<name>A0ACB8EZD9_9SAUR</name>
<reference evidence="1" key="1">
    <citation type="submission" date="2021-08" db="EMBL/GenBank/DDBJ databases">
        <title>The first chromosome-level gecko genome reveals the dynamic sex chromosomes of Neotropical dwarf geckos (Sphaerodactylidae: Sphaerodactylus).</title>
        <authorList>
            <person name="Pinto B.J."/>
            <person name="Keating S.E."/>
            <person name="Gamble T."/>
        </authorList>
    </citation>
    <scope>NUCLEOTIDE SEQUENCE</scope>
    <source>
        <strain evidence="1">TG3544</strain>
    </source>
</reference>
<accession>A0ACB8EZD9</accession>
<sequence length="96" mass="10168">MHLGLLFFFLPLFMFPSAEDPEATSDSYWSGTAPFCFGSCRGKHKEVKRSPCGDGSCCWFGSKAFCRGKSGFSCGGSGLASGSGKPKSKCDFIGAN</sequence>
<keyword evidence="2" id="KW-1185">Reference proteome</keyword>
<comment type="caution">
    <text evidence="1">The sequence shown here is derived from an EMBL/GenBank/DDBJ whole genome shotgun (WGS) entry which is preliminary data.</text>
</comment>
<evidence type="ECO:0000313" key="1">
    <source>
        <dbReference type="EMBL" id="KAH7997828.1"/>
    </source>
</evidence>
<protein>
    <submittedName>
        <fullName evidence="1">Uncharacterized protein</fullName>
    </submittedName>
</protein>
<organism evidence="1 2">
    <name type="scientific">Sphaerodactylus townsendi</name>
    <dbReference type="NCBI Taxonomy" id="933632"/>
    <lineage>
        <taxon>Eukaryota</taxon>
        <taxon>Metazoa</taxon>
        <taxon>Chordata</taxon>
        <taxon>Craniata</taxon>
        <taxon>Vertebrata</taxon>
        <taxon>Euteleostomi</taxon>
        <taxon>Lepidosauria</taxon>
        <taxon>Squamata</taxon>
        <taxon>Bifurcata</taxon>
        <taxon>Gekkota</taxon>
        <taxon>Sphaerodactylidae</taxon>
        <taxon>Sphaerodactylus</taxon>
    </lineage>
</organism>
<dbReference type="Proteomes" id="UP000827872">
    <property type="component" value="Linkage Group LG12"/>
</dbReference>
<evidence type="ECO:0000313" key="2">
    <source>
        <dbReference type="Proteomes" id="UP000827872"/>
    </source>
</evidence>
<gene>
    <name evidence="1" type="ORF">K3G42_009075</name>
</gene>